<evidence type="ECO:0000256" key="1">
    <source>
        <dbReference type="SAM" id="SignalP"/>
    </source>
</evidence>
<organism evidence="3 4">
    <name type="scientific">Candidatus Venteria ishoeyi</name>
    <dbReference type="NCBI Taxonomy" id="1899563"/>
    <lineage>
        <taxon>Bacteria</taxon>
        <taxon>Pseudomonadati</taxon>
        <taxon>Pseudomonadota</taxon>
        <taxon>Gammaproteobacteria</taxon>
        <taxon>Thiotrichales</taxon>
        <taxon>Thiotrichaceae</taxon>
        <taxon>Venteria</taxon>
    </lineage>
</organism>
<dbReference type="RefSeq" id="WP_103922388.1">
    <property type="nucleotide sequence ID" value="NZ_FMSV02000556.1"/>
</dbReference>
<evidence type="ECO:0000313" key="4">
    <source>
        <dbReference type="Proteomes" id="UP000236724"/>
    </source>
</evidence>
<evidence type="ECO:0000313" key="3">
    <source>
        <dbReference type="EMBL" id="SEH08881.1"/>
    </source>
</evidence>
<protein>
    <recommendedName>
        <fullName evidence="2">FlgO domain-containing protein</fullName>
    </recommendedName>
</protein>
<name>A0A1H6FHH0_9GAMM</name>
<dbReference type="PROSITE" id="PS51257">
    <property type="entry name" value="PROKAR_LIPOPROTEIN"/>
    <property type="match status" value="1"/>
</dbReference>
<dbReference type="InterPro" id="IPR041215">
    <property type="entry name" value="FlgO_dom"/>
</dbReference>
<proteinExistence type="predicted"/>
<gene>
    <name evidence="3" type="ORF">MBHS_04774</name>
</gene>
<dbReference type="Proteomes" id="UP000236724">
    <property type="component" value="Unassembled WGS sequence"/>
</dbReference>
<dbReference type="OrthoDB" id="8479562at2"/>
<sequence length="198" mass="22152">MNKPSKTLVLAGLLAFVLSLSLTGCASRSHHKSMQSTHLIQATYQAVDKIVGAVNHNNRHYQFSKSRPIIVTSLADVDDVRYSSTFGRTIGEQVGSRLTQNGYKVIELKMRSNIFVPNPERGHSSGEFMLSRELRNISFEHDAQAILVGTYAAAKDIVYVTLKAVDARDNSIIASTDYSQPIDENMKQLLKDNRRRRN</sequence>
<feature type="chain" id="PRO_5014634432" description="FlgO domain-containing protein" evidence="1">
    <location>
        <begin position="27"/>
        <end position="198"/>
    </location>
</feature>
<evidence type="ECO:0000259" key="2">
    <source>
        <dbReference type="Pfam" id="PF17680"/>
    </source>
</evidence>
<reference evidence="3 4" key="1">
    <citation type="submission" date="2016-10" db="EMBL/GenBank/DDBJ databases">
        <authorList>
            <person name="de Groot N.N."/>
        </authorList>
    </citation>
    <scope>NUCLEOTIDE SEQUENCE [LARGE SCALE GENOMIC DNA]</scope>
    <source>
        <strain evidence="3">MBHS1</strain>
    </source>
</reference>
<dbReference type="AlphaFoldDB" id="A0A1H6FHH0"/>
<dbReference type="Pfam" id="PF17680">
    <property type="entry name" value="FlgO"/>
    <property type="match status" value="1"/>
</dbReference>
<accession>A0A1H6FHH0</accession>
<feature type="signal peptide" evidence="1">
    <location>
        <begin position="1"/>
        <end position="26"/>
    </location>
</feature>
<keyword evidence="1" id="KW-0732">Signal</keyword>
<keyword evidence="4" id="KW-1185">Reference proteome</keyword>
<dbReference type="EMBL" id="FMSV02000556">
    <property type="protein sequence ID" value="SEH08881.1"/>
    <property type="molecule type" value="Genomic_DNA"/>
</dbReference>
<feature type="domain" description="FlgO" evidence="2">
    <location>
        <begin position="45"/>
        <end position="184"/>
    </location>
</feature>